<dbReference type="EMBL" id="CM056810">
    <property type="protein sequence ID" value="KAJ8643816.1"/>
    <property type="molecule type" value="Genomic_DNA"/>
</dbReference>
<keyword evidence="2" id="KW-1185">Reference proteome</keyword>
<comment type="caution">
    <text evidence="1">The sequence shown here is derived from an EMBL/GenBank/DDBJ whole genome shotgun (WGS) entry which is preliminary data.</text>
</comment>
<evidence type="ECO:0000313" key="1">
    <source>
        <dbReference type="EMBL" id="KAJ8643816.1"/>
    </source>
</evidence>
<proteinExistence type="predicted"/>
<evidence type="ECO:0000313" key="2">
    <source>
        <dbReference type="Proteomes" id="UP001234297"/>
    </source>
</evidence>
<gene>
    <name evidence="1" type="ORF">MRB53_005564</name>
</gene>
<sequence length="103" mass="11215">MDANLTTPPPKFRGLGKCLSLEKTPPQSLQTEGKPQSSIEDGRDSSAPDPSKVPKAFAFTERYMSPTDRIISPVSKGLLARNRKLSVLLPPTKTPSKAMDICF</sequence>
<protein>
    <submittedName>
        <fullName evidence="1">Uncharacterized protein</fullName>
    </submittedName>
</protein>
<name>A0ACC2MDV0_PERAE</name>
<reference evidence="1 2" key="1">
    <citation type="journal article" date="2022" name="Hortic Res">
        <title>A haplotype resolved chromosomal level avocado genome allows analysis of novel avocado genes.</title>
        <authorList>
            <person name="Nath O."/>
            <person name="Fletcher S.J."/>
            <person name="Hayward A."/>
            <person name="Shaw L.M."/>
            <person name="Masouleh A.K."/>
            <person name="Furtado A."/>
            <person name="Henry R.J."/>
            <person name="Mitter N."/>
        </authorList>
    </citation>
    <scope>NUCLEOTIDE SEQUENCE [LARGE SCALE GENOMIC DNA]</scope>
    <source>
        <strain evidence="2">cv. Hass</strain>
    </source>
</reference>
<dbReference type="Proteomes" id="UP001234297">
    <property type="component" value="Chromosome 2"/>
</dbReference>
<organism evidence="1 2">
    <name type="scientific">Persea americana</name>
    <name type="common">Avocado</name>
    <dbReference type="NCBI Taxonomy" id="3435"/>
    <lineage>
        <taxon>Eukaryota</taxon>
        <taxon>Viridiplantae</taxon>
        <taxon>Streptophyta</taxon>
        <taxon>Embryophyta</taxon>
        <taxon>Tracheophyta</taxon>
        <taxon>Spermatophyta</taxon>
        <taxon>Magnoliopsida</taxon>
        <taxon>Magnoliidae</taxon>
        <taxon>Laurales</taxon>
        <taxon>Lauraceae</taxon>
        <taxon>Persea</taxon>
    </lineage>
</organism>
<accession>A0ACC2MDV0</accession>